<accession>A0ACB8K6Q6</accession>
<evidence type="ECO:0000313" key="2">
    <source>
        <dbReference type="Proteomes" id="UP000829398"/>
    </source>
</evidence>
<organism evidence="1 2">
    <name type="scientific">Citrus sinensis</name>
    <name type="common">Sweet orange</name>
    <name type="synonym">Citrus aurantium var. sinensis</name>
    <dbReference type="NCBI Taxonomy" id="2711"/>
    <lineage>
        <taxon>Eukaryota</taxon>
        <taxon>Viridiplantae</taxon>
        <taxon>Streptophyta</taxon>
        <taxon>Embryophyta</taxon>
        <taxon>Tracheophyta</taxon>
        <taxon>Spermatophyta</taxon>
        <taxon>Magnoliopsida</taxon>
        <taxon>eudicotyledons</taxon>
        <taxon>Gunneridae</taxon>
        <taxon>Pentapetalae</taxon>
        <taxon>rosids</taxon>
        <taxon>malvids</taxon>
        <taxon>Sapindales</taxon>
        <taxon>Rutaceae</taxon>
        <taxon>Aurantioideae</taxon>
        <taxon>Citrus</taxon>
    </lineage>
</organism>
<protein>
    <submittedName>
        <fullName evidence="1">Protein kinase domain-containing protein</fullName>
    </submittedName>
</protein>
<keyword evidence="2" id="KW-1185">Reference proteome</keyword>
<name>A0ACB8K6Q6_CITSI</name>
<dbReference type="EMBL" id="CM039174">
    <property type="protein sequence ID" value="KAH9750370.1"/>
    <property type="molecule type" value="Genomic_DNA"/>
</dbReference>
<evidence type="ECO:0000313" key="1">
    <source>
        <dbReference type="EMBL" id="KAH9750370.1"/>
    </source>
</evidence>
<gene>
    <name evidence="1" type="ORF">KPL71_013852</name>
</gene>
<reference evidence="2" key="1">
    <citation type="journal article" date="2023" name="Hortic. Res.">
        <title>A chromosome-level phased genome enabling allele-level studies in sweet orange: a case study on citrus Huanglongbing tolerance.</title>
        <authorList>
            <person name="Wu B."/>
            <person name="Yu Q."/>
            <person name="Deng Z."/>
            <person name="Duan Y."/>
            <person name="Luo F."/>
            <person name="Gmitter F. Jr."/>
        </authorList>
    </citation>
    <scope>NUCLEOTIDE SEQUENCE [LARGE SCALE GENOMIC DNA]</scope>
    <source>
        <strain evidence="2">cv. Valencia</strain>
    </source>
</reference>
<dbReference type="Proteomes" id="UP000829398">
    <property type="component" value="Chromosome 5"/>
</dbReference>
<keyword evidence="1" id="KW-0418">Kinase</keyword>
<keyword evidence="1" id="KW-0808">Transferase</keyword>
<proteinExistence type="predicted"/>
<comment type="caution">
    <text evidence="1">The sequence shown here is derived from an EMBL/GenBank/DDBJ whole genome shotgun (WGS) entry which is preliminary data.</text>
</comment>
<sequence length="463" mass="52763">MDKFFNLKDFDVKPKHPSRESLRRWRSFCTIVKNPTRRFRMVANLDRRSEADKKIRQMQEQLRLALCIRDTLKLIESHEDVPIGDTDAGRFQEFVDDIISTVKCGDVKEKIRLALCIQETALQLIEVLSLLSLEDVSSSEYTMTEAAEAGRFQDLFDDVASISDDDAEISLLMELVYNFSLNEKYRRRIMSWQKGAPLGSGSFGSVYEGFTDDGFFFAVKEVSLQDQGTQGEQSVLQLEQEISLLSRFEHDNIVQYFGTEKDENKLYIFLELVTQGSLAKIYQEYHLKDSQVSAYTWQILNGLKYLHEQNVIHRDIKCANILVNANGSVKLADFGLAKAITMNDVKSCKGSPFWMAPEVVNSKNGGYGLPADIWSVGCTVLEMLTRCRPYFGVEWALFKIARGELPPIPDSASRDARDFILKCLQVNPNDRPIAAQLMEHPFVKRPVPTSWGLPSPHHFIMQS</sequence>